<proteinExistence type="predicted"/>
<sequence>MARRTSITPTTVAPPECGKGPPTPSVPTRRPRGSRRGRAGVERPNARRRAALSTIGHSTPAEAPPKATEPSSTADRAVQHNPCRRPSHPDKAVLSPCPIPKPVLPKPQRPTSTRTPRP</sequence>
<feature type="compositionally biased region" description="Pro residues" evidence="1">
    <location>
        <begin position="97"/>
        <end position="108"/>
    </location>
</feature>
<comment type="caution">
    <text evidence="2">The sequence shown here is derived from an EMBL/GenBank/DDBJ whole genome shotgun (WGS) entry which is preliminary data.</text>
</comment>
<dbReference type="AlphaFoldDB" id="A0A6H9V539"/>
<feature type="compositionally biased region" description="Low complexity" evidence="1">
    <location>
        <begin position="58"/>
        <end position="72"/>
    </location>
</feature>
<reference evidence="2 3" key="1">
    <citation type="submission" date="2019-09" db="EMBL/GenBank/DDBJ databases">
        <title>Screening of Novel Bioactive Compounds from Soil-Associated.</title>
        <authorList>
            <person name="Zhao S."/>
        </authorList>
    </citation>
    <scope>NUCLEOTIDE SEQUENCE [LARGE SCALE GENOMIC DNA]</scope>
    <source>
        <strain evidence="2 3">HIT-DPA4</strain>
    </source>
</reference>
<dbReference type="EMBL" id="VZRB01000004">
    <property type="protein sequence ID" value="KAB1148770.1"/>
    <property type="molecule type" value="Genomic_DNA"/>
</dbReference>
<feature type="region of interest" description="Disordered" evidence="1">
    <location>
        <begin position="1"/>
        <end position="118"/>
    </location>
</feature>
<accession>A0A6H9V539</accession>
<name>A0A6H9V539_9ACTN</name>
<gene>
    <name evidence="2" type="ORF">F7R91_08325</name>
</gene>
<feature type="compositionally biased region" description="Polar residues" evidence="1">
    <location>
        <begin position="1"/>
        <end position="11"/>
    </location>
</feature>
<dbReference type="Proteomes" id="UP000442707">
    <property type="component" value="Unassembled WGS sequence"/>
</dbReference>
<protein>
    <submittedName>
        <fullName evidence="2">Uncharacterized protein</fullName>
    </submittedName>
</protein>
<organism evidence="2 3">
    <name type="scientific">Streptomyces luteolifulvus</name>
    <dbReference type="NCBI Taxonomy" id="2615112"/>
    <lineage>
        <taxon>Bacteria</taxon>
        <taxon>Bacillati</taxon>
        <taxon>Actinomycetota</taxon>
        <taxon>Actinomycetes</taxon>
        <taxon>Kitasatosporales</taxon>
        <taxon>Streptomycetaceae</taxon>
        <taxon>Streptomyces</taxon>
    </lineage>
</organism>
<evidence type="ECO:0000256" key="1">
    <source>
        <dbReference type="SAM" id="MobiDB-lite"/>
    </source>
</evidence>
<feature type="compositionally biased region" description="Basic residues" evidence="1">
    <location>
        <begin position="29"/>
        <end position="38"/>
    </location>
</feature>
<feature type="compositionally biased region" description="Low complexity" evidence="1">
    <location>
        <begin position="109"/>
        <end position="118"/>
    </location>
</feature>
<keyword evidence="3" id="KW-1185">Reference proteome</keyword>
<evidence type="ECO:0000313" key="2">
    <source>
        <dbReference type="EMBL" id="KAB1148770.1"/>
    </source>
</evidence>
<evidence type="ECO:0000313" key="3">
    <source>
        <dbReference type="Proteomes" id="UP000442707"/>
    </source>
</evidence>